<keyword evidence="1" id="KW-0472">Membrane</keyword>
<comment type="caution">
    <text evidence="2">The sequence shown here is derived from an EMBL/GenBank/DDBJ whole genome shotgun (WGS) entry which is preliminary data.</text>
</comment>
<keyword evidence="1" id="KW-1133">Transmembrane helix</keyword>
<evidence type="ECO:0000313" key="3">
    <source>
        <dbReference type="Proteomes" id="UP000634136"/>
    </source>
</evidence>
<evidence type="ECO:0000313" key="2">
    <source>
        <dbReference type="EMBL" id="KAF7802243.1"/>
    </source>
</evidence>
<organism evidence="2 3">
    <name type="scientific">Senna tora</name>
    <dbReference type="NCBI Taxonomy" id="362788"/>
    <lineage>
        <taxon>Eukaryota</taxon>
        <taxon>Viridiplantae</taxon>
        <taxon>Streptophyta</taxon>
        <taxon>Embryophyta</taxon>
        <taxon>Tracheophyta</taxon>
        <taxon>Spermatophyta</taxon>
        <taxon>Magnoliopsida</taxon>
        <taxon>eudicotyledons</taxon>
        <taxon>Gunneridae</taxon>
        <taxon>Pentapetalae</taxon>
        <taxon>rosids</taxon>
        <taxon>fabids</taxon>
        <taxon>Fabales</taxon>
        <taxon>Fabaceae</taxon>
        <taxon>Caesalpinioideae</taxon>
        <taxon>Cassia clade</taxon>
        <taxon>Senna</taxon>
    </lineage>
</organism>
<reference evidence="2" key="1">
    <citation type="submission" date="2020-09" db="EMBL/GenBank/DDBJ databases">
        <title>Genome-Enabled Discovery of Anthraquinone Biosynthesis in Senna tora.</title>
        <authorList>
            <person name="Kang S.-H."/>
            <person name="Pandey R.P."/>
            <person name="Lee C.-M."/>
            <person name="Sim J.-S."/>
            <person name="Jeong J.-T."/>
            <person name="Choi B.-S."/>
            <person name="Jung M."/>
            <person name="Ginzburg D."/>
            <person name="Zhao K."/>
            <person name="Won S.Y."/>
            <person name="Oh T.-J."/>
            <person name="Yu Y."/>
            <person name="Kim N.-H."/>
            <person name="Lee O.R."/>
            <person name="Lee T.-H."/>
            <person name="Bashyal P."/>
            <person name="Kim T.-S."/>
            <person name="Lee W.-H."/>
            <person name="Kawkins C."/>
            <person name="Kim C.-K."/>
            <person name="Kim J.S."/>
            <person name="Ahn B.O."/>
            <person name="Rhee S.Y."/>
            <person name="Sohng J.K."/>
        </authorList>
    </citation>
    <scope>NUCLEOTIDE SEQUENCE</scope>
    <source>
        <tissue evidence="2">Leaf</tissue>
    </source>
</reference>
<dbReference type="Proteomes" id="UP000634136">
    <property type="component" value="Unassembled WGS sequence"/>
</dbReference>
<accession>A0A834SH95</accession>
<protein>
    <submittedName>
        <fullName evidence="2">Uncharacterized protein</fullName>
    </submittedName>
</protein>
<name>A0A834SH95_9FABA</name>
<dbReference type="EMBL" id="JAAIUW010000013">
    <property type="protein sequence ID" value="KAF7802243.1"/>
    <property type="molecule type" value="Genomic_DNA"/>
</dbReference>
<gene>
    <name evidence="2" type="ORF">G2W53_041354</name>
</gene>
<proteinExistence type="predicted"/>
<sequence>MKKNIIERERGDLSQSKMKPTVMTYDKFFLNGLIGLISWFLGAMDEVKMIE</sequence>
<feature type="transmembrane region" description="Helical" evidence="1">
    <location>
        <begin position="28"/>
        <end position="44"/>
    </location>
</feature>
<keyword evidence="1" id="KW-0812">Transmembrane</keyword>
<dbReference type="AlphaFoldDB" id="A0A834SH95"/>
<evidence type="ECO:0000256" key="1">
    <source>
        <dbReference type="SAM" id="Phobius"/>
    </source>
</evidence>
<keyword evidence="3" id="KW-1185">Reference proteome</keyword>